<accession>A0ACC3MPR9</accession>
<dbReference type="EMBL" id="JAUTXU010000194">
    <property type="protein sequence ID" value="KAK3699732.1"/>
    <property type="molecule type" value="Genomic_DNA"/>
</dbReference>
<dbReference type="Proteomes" id="UP001281147">
    <property type="component" value="Unassembled WGS sequence"/>
</dbReference>
<name>A0ACC3MPR9_9PEZI</name>
<evidence type="ECO:0000313" key="1">
    <source>
        <dbReference type="EMBL" id="KAK3699732.1"/>
    </source>
</evidence>
<sequence length="491" mass="54913">MAPVTDPGCPCCTEDGRLTCAGCKNIKYCSAECQQADWPSHKLLCKTFKDFQERPGPNMCRVIALLPDETKPRFMWCPVKYGEGFGGIESYEVMQTREVTTSEIFYNTFTRKPGRCAPILAYDDEYLRKYRTPNKSVDKATSTRQGHLWKGPLLAYGGIMYPFPNTCEVETVVDLDTRSFSDVVAFLVNYNNQDPAHKLRISERKVLAVKANCAGEQRRSGVPPFVQVEVPAFHPIIESDTGLSSISAKVGMPLLTARYDDGRKFEGGEAGDTNNQGITFMHLECDPNVESDVTKGKLGFRWAPVSWQNAVGNVLIVSRDRQPLKVDTAAAFAAYCQHHLGPLFEEAGEREAELGRGSYKQKAANEVTLRNGPLTSNGHNRRKREKSVSTTARAESGSKGSHRSHRKGRHEVRESPIKRYTSYNVRSAGIHQRPQERPDRRRALRRRQVKLWVSQTAMSFDVHDVGSRTGRLPGTLAHAGSMNSIIGFFYA</sequence>
<comment type="caution">
    <text evidence="1">The sequence shown here is derived from an EMBL/GenBank/DDBJ whole genome shotgun (WGS) entry which is preliminary data.</text>
</comment>
<reference evidence="1" key="1">
    <citation type="submission" date="2023-07" db="EMBL/GenBank/DDBJ databases">
        <title>Black Yeasts Isolated from many extreme environments.</title>
        <authorList>
            <person name="Coleine C."/>
            <person name="Stajich J.E."/>
            <person name="Selbmann L."/>
        </authorList>
    </citation>
    <scope>NUCLEOTIDE SEQUENCE</scope>
    <source>
        <strain evidence="1">CCFEE 5714</strain>
    </source>
</reference>
<proteinExistence type="predicted"/>
<gene>
    <name evidence="1" type="ORF">LTR37_016337</name>
</gene>
<protein>
    <submittedName>
        <fullName evidence="1">Uncharacterized protein</fullName>
    </submittedName>
</protein>
<keyword evidence="2" id="KW-1185">Reference proteome</keyword>
<evidence type="ECO:0000313" key="2">
    <source>
        <dbReference type="Proteomes" id="UP001281147"/>
    </source>
</evidence>
<organism evidence="1 2">
    <name type="scientific">Vermiconidia calcicola</name>
    <dbReference type="NCBI Taxonomy" id="1690605"/>
    <lineage>
        <taxon>Eukaryota</taxon>
        <taxon>Fungi</taxon>
        <taxon>Dikarya</taxon>
        <taxon>Ascomycota</taxon>
        <taxon>Pezizomycotina</taxon>
        <taxon>Dothideomycetes</taxon>
        <taxon>Dothideomycetidae</taxon>
        <taxon>Mycosphaerellales</taxon>
        <taxon>Extremaceae</taxon>
        <taxon>Vermiconidia</taxon>
    </lineage>
</organism>